<keyword evidence="2" id="KW-1185">Reference proteome</keyword>
<evidence type="ECO:0000313" key="1">
    <source>
        <dbReference type="EMBL" id="MDT0555880.1"/>
    </source>
</evidence>
<proteinExistence type="predicted"/>
<reference evidence="1 2" key="1">
    <citation type="submission" date="2023-09" db="EMBL/GenBank/DDBJ databases">
        <authorList>
            <person name="Rey-Velasco X."/>
        </authorList>
    </citation>
    <scope>NUCLEOTIDE SEQUENCE [LARGE SCALE GENOMIC DNA]</scope>
    <source>
        <strain evidence="1 2">W242</strain>
    </source>
</reference>
<organism evidence="1 2">
    <name type="scientific">Patiriisocius hiemis</name>
    <dbReference type="NCBI Taxonomy" id="3075604"/>
    <lineage>
        <taxon>Bacteria</taxon>
        <taxon>Pseudomonadati</taxon>
        <taxon>Bacteroidota</taxon>
        <taxon>Flavobacteriia</taxon>
        <taxon>Flavobacteriales</taxon>
        <taxon>Flavobacteriaceae</taxon>
        <taxon>Patiriisocius</taxon>
    </lineage>
</organism>
<protein>
    <recommendedName>
        <fullName evidence="3">STAS/SEC14 domain-containing protein</fullName>
    </recommendedName>
</protein>
<evidence type="ECO:0008006" key="3">
    <source>
        <dbReference type="Google" id="ProtNLM"/>
    </source>
</evidence>
<comment type="caution">
    <text evidence="1">The sequence shown here is derived from an EMBL/GenBank/DDBJ whole genome shotgun (WGS) entry which is preliminary data.</text>
</comment>
<accession>A0ABU2YF61</accession>
<sequence>MAVSNFFAMIEQRITPYGILDFYKKFVIFNLTCDLLDKEIAKELLAITDSFFGQEQYVFISYRSFFTNIDPEAYSVINPKKLAGVAIVSDLEIVKHLSISEQRLYSGSFSFFRTIEDAMIWAETVV</sequence>
<dbReference type="Proteomes" id="UP001254488">
    <property type="component" value="Unassembled WGS sequence"/>
</dbReference>
<evidence type="ECO:0000313" key="2">
    <source>
        <dbReference type="Proteomes" id="UP001254488"/>
    </source>
</evidence>
<dbReference type="EMBL" id="JAVRHZ010000003">
    <property type="protein sequence ID" value="MDT0555880.1"/>
    <property type="molecule type" value="Genomic_DNA"/>
</dbReference>
<gene>
    <name evidence="1" type="ORF">RM538_07690</name>
</gene>
<dbReference type="RefSeq" id="WP_311332831.1">
    <property type="nucleotide sequence ID" value="NZ_JAVRHZ010000003.1"/>
</dbReference>
<name>A0ABU2YF61_9FLAO</name>